<organism evidence="3 4">
    <name type="scientific">Pseudarcicella hirudinis</name>
    <dbReference type="NCBI Taxonomy" id="1079859"/>
    <lineage>
        <taxon>Bacteria</taxon>
        <taxon>Pseudomonadati</taxon>
        <taxon>Bacteroidota</taxon>
        <taxon>Cytophagia</taxon>
        <taxon>Cytophagales</taxon>
        <taxon>Flectobacillaceae</taxon>
        <taxon>Pseudarcicella</taxon>
    </lineage>
</organism>
<feature type="transmembrane region" description="Helical" evidence="1">
    <location>
        <begin position="7"/>
        <end position="25"/>
    </location>
</feature>
<dbReference type="STRING" id="1079859.SAMN04515674_103168"/>
<dbReference type="Pfam" id="PF12146">
    <property type="entry name" value="Hydrolase_4"/>
    <property type="match status" value="1"/>
</dbReference>
<protein>
    <recommendedName>
        <fullName evidence="2">Serine aminopeptidase S33 domain-containing protein</fullName>
    </recommendedName>
</protein>
<dbReference type="PANTHER" id="PTHR12277">
    <property type="entry name" value="ALPHA/BETA HYDROLASE DOMAIN-CONTAINING PROTEIN"/>
    <property type="match status" value="1"/>
</dbReference>
<gene>
    <name evidence="3" type="ORF">SAMN04515674_103168</name>
</gene>
<evidence type="ECO:0000259" key="2">
    <source>
        <dbReference type="Pfam" id="PF12146"/>
    </source>
</evidence>
<keyword evidence="1" id="KW-1133">Transmembrane helix</keyword>
<evidence type="ECO:0000313" key="4">
    <source>
        <dbReference type="Proteomes" id="UP000199306"/>
    </source>
</evidence>
<reference evidence="3 4" key="1">
    <citation type="submission" date="2016-10" db="EMBL/GenBank/DDBJ databases">
        <authorList>
            <person name="de Groot N.N."/>
        </authorList>
    </citation>
    <scope>NUCLEOTIDE SEQUENCE [LARGE SCALE GENOMIC DNA]</scope>
    <source>
        <strain evidence="4">E92,LMG 26720,CCM 7988</strain>
    </source>
</reference>
<proteinExistence type="predicted"/>
<keyword evidence="1" id="KW-0472">Membrane</keyword>
<sequence length="278" mass="32780">MNLSTETWIWIGIGYLVLCVIVYFIQEKFIFKPEKLPEDFQYQYDAPFEELFFEPEDGVKINGLRFFHEKPEGLVIYFHGNSRSIKGWSKYASDFTRYNFDVLMIDYRGFGKSTGKRTEVNLYNDAQYVYNRMRAKFDYQEDRIIIYGRSLGSGFACKLASQNKPKMLILDAPYYSFSHLTSRFLPFLPISILLRFSIRTDIWIRYVRCPIYIIHGTKDWLIPFSSSVRLQGLVPLAARLVPIYGGGHNNLPSFQEYHQKLEEILKGRFDLVFDKYES</sequence>
<keyword evidence="4" id="KW-1185">Reference proteome</keyword>
<dbReference type="SUPFAM" id="SSF53474">
    <property type="entry name" value="alpha/beta-Hydrolases"/>
    <property type="match status" value="1"/>
</dbReference>
<dbReference type="PANTHER" id="PTHR12277:SF81">
    <property type="entry name" value="PROTEIN ABHD13"/>
    <property type="match status" value="1"/>
</dbReference>
<dbReference type="AlphaFoldDB" id="A0A1I5QFN8"/>
<evidence type="ECO:0000256" key="1">
    <source>
        <dbReference type="SAM" id="Phobius"/>
    </source>
</evidence>
<dbReference type="OrthoDB" id="9777090at2"/>
<dbReference type="Gene3D" id="3.40.50.1820">
    <property type="entry name" value="alpha/beta hydrolase"/>
    <property type="match status" value="1"/>
</dbReference>
<dbReference type="InterPro" id="IPR029058">
    <property type="entry name" value="AB_hydrolase_fold"/>
</dbReference>
<dbReference type="RefSeq" id="WP_092014136.1">
    <property type="nucleotide sequence ID" value="NZ_FOXH01000003.1"/>
</dbReference>
<feature type="domain" description="Serine aminopeptidase S33" evidence="2">
    <location>
        <begin position="70"/>
        <end position="180"/>
    </location>
</feature>
<dbReference type="InterPro" id="IPR022742">
    <property type="entry name" value="Hydrolase_4"/>
</dbReference>
<keyword evidence="1" id="KW-0812">Transmembrane</keyword>
<dbReference type="Proteomes" id="UP000199306">
    <property type="component" value="Unassembled WGS sequence"/>
</dbReference>
<evidence type="ECO:0000313" key="3">
    <source>
        <dbReference type="EMBL" id="SFP44947.1"/>
    </source>
</evidence>
<name>A0A1I5QFN8_9BACT</name>
<dbReference type="EMBL" id="FOXH01000003">
    <property type="protein sequence ID" value="SFP44947.1"/>
    <property type="molecule type" value="Genomic_DNA"/>
</dbReference>
<accession>A0A1I5QFN8</accession>